<feature type="compositionally biased region" description="Polar residues" evidence="1">
    <location>
        <begin position="22"/>
        <end position="35"/>
    </location>
</feature>
<feature type="compositionally biased region" description="Gly residues" evidence="1">
    <location>
        <begin position="47"/>
        <end position="56"/>
    </location>
</feature>
<dbReference type="EMBL" id="JAQOWY010000206">
    <property type="protein sequence ID" value="KAK1847318.1"/>
    <property type="molecule type" value="Genomic_DNA"/>
</dbReference>
<feature type="region of interest" description="Disordered" evidence="1">
    <location>
        <begin position="1"/>
        <end position="56"/>
    </location>
</feature>
<dbReference type="AlphaFoldDB" id="A0AAD9AFV1"/>
<organism evidence="2 3">
    <name type="scientific">Colletotrichum chrysophilum</name>
    <dbReference type="NCBI Taxonomy" id="1836956"/>
    <lineage>
        <taxon>Eukaryota</taxon>
        <taxon>Fungi</taxon>
        <taxon>Dikarya</taxon>
        <taxon>Ascomycota</taxon>
        <taxon>Pezizomycotina</taxon>
        <taxon>Sordariomycetes</taxon>
        <taxon>Hypocreomycetidae</taxon>
        <taxon>Glomerellales</taxon>
        <taxon>Glomerellaceae</taxon>
        <taxon>Colletotrichum</taxon>
        <taxon>Colletotrichum gloeosporioides species complex</taxon>
    </lineage>
</organism>
<keyword evidence="3" id="KW-1185">Reference proteome</keyword>
<proteinExistence type="predicted"/>
<accession>A0AAD9AFV1</accession>
<evidence type="ECO:0000313" key="2">
    <source>
        <dbReference type="EMBL" id="KAK1847318.1"/>
    </source>
</evidence>
<evidence type="ECO:0000313" key="3">
    <source>
        <dbReference type="Proteomes" id="UP001243330"/>
    </source>
</evidence>
<reference evidence="2" key="1">
    <citation type="submission" date="2023-01" db="EMBL/GenBank/DDBJ databases">
        <title>Colletotrichum chrysophilum M932 genome sequence.</title>
        <authorList>
            <person name="Baroncelli R."/>
        </authorList>
    </citation>
    <scope>NUCLEOTIDE SEQUENCE</scope>
    <source>
        <strain evidence="2">M932</strain>
    </source>
</reference>
<sequence length="56" mass="6166">MSFPKRHPDTPSPTSLARRLGSNRQTSRCLRNPSLSRRAASSKVAHGGRGGRLTYM</sequence>
<dbReference type="Proteomes" id="UP001243330">
    <property type="component" value="Unassembled WGS sequence"/>
</dbReference>
<gene>
    <name evidence="2" type="ORF">CCHR01_10047</name>
</gene>
<name>A0AAD9AFV1_9PEZI</name>
<protein>
    <submittedName>
        <fullName evidence="2">Uncharacterized protein</fullName>
    </submittedName>
</protein>
<comment type="caution">
    <text evidence="2">The sequence shown here is derived from an EMBL/GenBank/DDBJ whole genome shotgun (WGS) entry which is preliminary data.</text>
</comment>
<evidence type="ECO:0000256" key="1">
    <source>
        <dbReference type="SAM" id="MobiDB-lite"/>
    </source>
</evidence>